<keyword evidence="2" id="KW-1185">Reference proteome</keyword>
<dbReference type="RefSeq" id="WP_139040353.1">
    <property type="nucleotide sequence ID" value="NZ_VDDA01000042.1"/>
</dbReference>
<proteinExistence type="predicted"/>
<reference evidence="1 2" key="1">
    <citation type="submission" date="2019-06" db="EMBL/GenBank/DDBJ databases">
        <title>Genome of Methylobacterium sp. 17Sr1-39.</title>
        <authorList>
            <person name="Seo T."/>
        </authorList>
    </citation>
    <scope>NUCLEOTIDE SEQUENCE [LARGE SCALE GENOMIC DNA]</scope>
    <source>
        <strain evidence="1 2">17Sr1-39</strain>
    </source>
</reference>
<dbReference type="AlphaFoldDB" id="A0A5C4L609"/>
<comment type="caution">
    <text evidence="1">The sequence shown here is derived from an EMBL/GenBank/DDBJ whole genome shotgun (WGS) entry which is preliminary data.</text>
</comment>
<dbReference type="Proteomes" id="UP000305267">
    <property type="component" value="Unassembled WGS sequence"/>
</dbReference>
<dbReference type="EMBL" id="VDDA01000042">
    <property type="protein sequence ID" value="TNC07097.1"/>
    <property type="molecule type" value="Genomic_DNA"/>
</dbReference>
<sequence length="226" mass="23702">MPEPALRLVPRDDTADLRERRATLARALADAQAAAASVRSAEGEERGLLAALEALNLEHTDRIRQWAREGAKGEMPGQDVGEATRLGDRLRAAQAQATAARGALADLDGEQVRLSAELARIDAALFDRALADAHASVAGLVEKARARVAEAEAHVAEAFGLAAMLQARGQTLQGTGHTDEARRFFTLATAAYGLVPSLAVEPTTAAVQEQAAAWRARLAGTTGGVL</sequence>
<organism evidence="1 2">
    <name type="scientific">Methylobacterium terricola</name>
    <dbReference type="NCBI Taxonomy" id="2583531"/>
    <lineage>
        <taxon>Bacteria</taxon>
        <taxon>Pseudomonadati</taxon>
        <taxon>Pseudomonadota</taxon>
        <taxon>Alphaproteobacteria</taxon>
        <taxon>Hyphomicrobiales</taxon>
        <taxon>Methylobacteriaceae</taxon>
        <taxon>Methylobacterium</taxon>
    </lineage>
</organism>
<accession>A0A5C4L609</accession>
<evidence type="ECO:0000313" key="1">
    <source>
        <dbReference type="EMBL" id="TNC07097.1"/>
    </source>
</evidence>
<evidence type="ECO:0000313" key="2">
    <source>
        <dbReference type="Proteomes" id="UP000305267"/>
    </source>
</evidence>
<protein>
    <submittedName>
        <fullName evidence="1">Uncharacterized protein</fullName>
    </submittedName>
</protein>
<gene>
    <name evidence="1" type="ORF">FF100_33530</name>
</gene>
<name>A0A5C4L609_9HYPH</name>